<evidence type="ECO:0000313" key="3">
    <source>
        <dbReference type="Proteomes" id="UP000036458"/>
    </source>
</evidence>
<evidence type="ECO:0000313" key="2">
    <source>
        <dbReference type="EMBL" id="AKQ45400.1"/>
    </source>
</evidence>
<dbReference type="EMBL" id="CP010777">
    <property type="protein sequence ID" value="AKQ45400.1"/>
    <property type="molecule type" value="Genomic_DNA"/>
</dbReference>
<dbReference type="STRING" id="1379910.TH63_06735"/>
<dbReference type="RefSeq" id="WP_048920276.1">
    <property type="nucleotide sequence ID" value="NZ_CP010777.1"/>
</dbReference>
<name>A0A0H4VI48_9BACT</name>
<reference evidence="2 3" key="1">
    <citation type="submission" date="2015-01" db="EMBL/GenBank/DDBJ databases">
        <title>Rufibacter sp./DG31D/ whole genome sequencing.</title>
        <authorList>
            <person name="Kim M.K."/>
            <person name="Srinivasan S."/>
            <person name="Lee J.-J."/>
        </authorList>
    </citation>
    <scope>NUCLEOTIDE SEQUENCE [LARGE SCALE GENOMIC DNA]</scope>
    <source>
        <strain evidence="2 3">DG31D</strain>
    </source>
</reference>
<gene>
    <name evidence="2" type="ORF">TH63_06735</name>
</gene>
<sequence>MQKRLFLWGLIILLATATAWVQRPSFRIARLKYGGGGDWYANKTSLPNLISFCNRELKANIASQEESVEPGSPELFDYPFVHMTGHGNVIFTPAEVQNLRKYLTAGGFLHIDDNYGLDKFARREMKKVFPELDFIELPFNHPVYHQKFNFPRGLPKIHEHDNKQAQGFGIIYHGRLVCFYSYECDLGNGWEDQSVHNDPPEKHQAALRMGANLISYALTNF</sequence>
<keyword evidence="3" id="KW-1185">Reference proteome</keyword>
<dbReference type="Gene3D" id="3.40.50.12140">
    <property type="entry name" value="Domain of unknown function DUF4159"/>
    <property type="match status" value="1"/>
</dbReference>
<feature type="domain" description="DUF4159" evidence="1">
    <location>
        <begin position="27"/>
        <end position="218"/>
    </location>
</feature>
<dbReference type="KEGG" id="ruf:TH63_06735"/>
<dbReference type="PATRIC" id="fig|1379910.4.peg.1472"/>
<dbReference type="Proteomes" id="UP000036458">
    <property type="component" value="Chromosome"/>
</dbReference>
<dbReference type="OrthoDB" id="9804083at2"/>
<accession>A0A0H4VI48</accession>
<protein>
    <recommendedName>
        <fullName evidence="1">DUF4159 domain-containing protein</fullName>
    </recommendedName>
</protein>
<dbReference type="InterPro" id="IPR025297">
    <property type="entry name" value="DUF4159"/>
</dbReference>
<evidence type="ECO:0000259" key="1">
    <source>
        <dbReference type="Pfam" id="PF13709"/>
    </source>
</evidence>
<dbReference type="AlphaFoldDB" id="A0A0H4VI48"/>
<dbReference type="Pfam" id="PF13709">
    <property type="entry name" value="DUF4159"/>
    <property type="match status" value="1"/>
</dbReference>
<organism evidence="2 3">
    <name type="scientific">Rufibacter radiotolerans</name>
    <dbReference type="NCBI Taxonomy" id="1379910"/>
    <lineage>
        <taxon>Bacteria</taxon>
        <taxon>Pseudomonadati</taxon>
        <taxon>Bacteroidota</taxon>
        <taxon>Cytophagia</taxon>
        <taxon>Cytophagales</taxon>
        <taxon>Hymenobacteraceae</taxon>
        <taxon>Rufibacter</taxon>
    </lineage>
</organism>
<proteinExistence type="predicted"/>